<name>A0A0S4NDZ1_9BACT</name>
<dbReference type="NCBIfam" id="NF003626">
    <property type="entry name" value="PRK05265.1-4"/>
    <property type="match status" value="1"/>
</dbReference>
<dbReference type="RefSeq" id="WP_140945753.1">
    <property type="nucleotide sequence ID" value="NZ_FAOO01000020.1"/>
</dbReference>
<dbReference type="GO" id="GO:0033856">
    <property type="term" value="F:pyridoxine 5'-phosphate synthase activity"/>
    <property type="evidence" value="ECO:0007669"/>
    <property type="project" value="UniProtKB-UniRule"/>
</dbReference>
<dbReference type="GO" id="GO:0005829">
    <property type="term" value="C:cytosol"/>
    <property type="evidence" value="ECO:0007669"/>
    <property type="project" value="TreeGrafter"/>
</dbReference>
<keyword evidence="3 4" id="KW-0664">Pyridoxine biosynthesis</keyword>
<keyword evidence="6" id="KW-0175">Coiled coil</keyword>
<dbReference type="PANTHER" id="PTHR30456:SF0">
    <property type="entry name" value="PYRIDOXINE 5'-PHOSPHATE SYNTHASE"/>
    <property type="match status" value="1"/>
</dbReference>
<feature type="binding site" evidence="4">
    <location>
        <begin position="8"/>
        <end position="9"/>
    </location>
    <ligand>
        <name>1-deoxy-D-xylulose 5-phosphate</name>
        <dbReference type="ChEBI" id="CHEBI:57792"/>
    </ligand>
</feature>
<comment type="similarity">
    <text evidence="4">Belongs to the PNP synthase family.</text>
</comment>
<evidence type="ECO:0000256" key="2">
    <source>
        <dbReference type="ARBA" id="ARBA00022679"/>
    </source>
</evidence>
<dbReference type="SUPFAM" id="SSF63892">
    <property type="entry name" value="Pyridoxine 5'-phosphate synthase"/>
    <property type="match status" value="1"/>
</dbReference>
<evidence type="ECO:0000256" key="6">
    <source>
        <dbReference type="SAM" id="Coils"/>
    </source>
</evidence>
<feature type="binding site" evidence="4">
    <location>
        <position position="44"/>
    </location>
    <ligand>
        <name>1-deoxy-D-xylulose 5-phosphate</name>
        <dbReference type="ChEBI" id="CHEBI:57792"/>
    </ligand>
</feature>
<organism evidence="7 8">
    <name type="scientific">Candidatus Thermokryptus mobilis</name>
    <dbReference type="NCBI Taxonomy" id="1643428"/>
    <lineage>
        <taxon>Bacteria</taxon>
        <taxon>Pseudomonadati</taxon>
        <taxon>Candidatus Kryptoniota</taxon>
        <taxon>Candidatus Thermokryptus</taxon>
    </lineage>
</organism>
<evidence type="ECO:0000256" key="3">
    <source>
        <dbReference type="ARBA" id="ARBA00023096"/>
    </source>
</evidence>
<keyword evidence="1 4" id="KW-0963">Cytoplasm</keyword>
<comment type="subunit">
    <text evidence="4">Homooctamer; tetramer of dimers.</text>
</comment>
<proteinExistence type="inferred from homology"/>
<feature type="binding site" evidence="4">
    <location>
        <begin position="212"/>
        <end position="213"/>
    </location>
    <ligand>
        <name>3-amino-2-oxopropyl phosphate</name>
        <dbReference type="ChEBI" id="CHEBI:57279"/>
    </ligand>
</feature>
<dbReference type="STRING" id="1643428.GCA_001442855_01995"/>
<dbReference type="OrthoDB" id="9806590at2"/>
<feature type="active site" description="Proton acceptor" evidence="4">
    <location>
        <position position="69"/>
    </location>
</feature>
<dbReference type="CDD" id="cd00003">
    <property type="entry name" value="PNPsynthase"/>
    <property type="match status" value="1"/>
</dbReference>
<dbReference type="NCBIfam" id="TIGR00559">
    <property type="entry name" value="pdxJ"/>
    <property type="match status" value="1"/>
</dbReference>
<dbReference type="InterPro" id="IPR036130">
    <property type="entry name" value="Pyridoxine-5'_phos_synth"/>
</dbReference>
<evidence type="ECO:0000313" key="7">
    <source>
        <dbReference type="EMBL" id="CUU08269.1"/>
    </source>
</evidence>
<dbReference type="UniPathway" id="UPA00244">
    <property type="reaction ID" value="UER00313"/>
</dbReference>
<feature type="binding site" evidence="4">
    <location>
        <position position="191"/>
    </location>
    <ligand>
        <name>3-amino-2-oxopropyl phosphate</name>
        <dbReference type="ChEBI" id="CHEBI:57279"/>
    </ligand>
</feature>
<feature type="site" description="Transition state stabilizer" evidence="4">
    <location>
        <position position="150"/>
    </location>
</feature>
<dbReference type="Gene3D" id="3.20.20.70">
    <property type="entry name" value="Aldolase class I"/>
    <property type="match status" value="1"/>
</dbReference>
<evidence type="ECO:0000256" key="1">
    <source>
        <dbReference type="ARBA" id="ARBA00022490"/>
    </source>
</evidence>
<feature type="binding site" evidence="4">
    <location>
        <position position="49"/>
    </location>
    <ligand>
        <name>1-deoxy-D-xylulose 5-phosphate</name>
        <dbReference type="ChEBI" id="CHEBI:57792"/>
    </ligand>
</feature>
<comment type="subcellular location">
    <subcellularLocation>
        <location evidence="4">Cytoplasm</location>
    </subcellularLocation>
</comment>
<dbReference type="InterPro" id="IPR013785">
    <property type="entry name" value="Aldolase_TIM"/>
</dbReference>
<comment type="function">
    <text evidence="4">Catalyzes the complicated ring closure reaction between the two acyclic compounds 1-deoxy-D-xylulose-5-phosphate (DXP) and 3-amino-2-oxopropyl phosphate (1-amino-acetone-3-phosphate or AAP) to form pyridoxine 5'-phosphate (PNP) and inorganic phosphate.</text>
</comment>
<evidence type="ECO:0000313" key="8">
    <source>
        <dbReference type="Proteomes" id="UP000320623"/>
    </source>
</evidence>
<dbReference type="NCBIfam" id="NF003625">
    <property type="entry name" value="PRK05265.1-3"/>
    <property type="match status" value="1"/>
</dbReference>
<dbReference type="Pfam" id="PF03740">
    <property type="entry name" value="PdxJ"/>
    <property type="match status" value="1"/>
</dbReference>
<keyword evidence="8" id="KW-1185">Reference proteome</keyword>
<feature type="binding site" evidence="4">
    <location>
        <position position="6"/>
    </location>
    <ligand>
        <name>3-amino-2-oxopropyl phosphate</name>
        <dbReference type="ChEBI" id="CHEBI:57279"/>
    </ligand>
</feature>
<evidence type="ECO:0000256" key="5">
    <source>
        <dbReference type="NCBIfam" id="TIGR00559"/>
    </source>
</evidence>
<dbReference type="AlphaFoldDB" id="A0A0S4NDZ1"/>
<reference evidence="8" key="1">
    <citation type="submission" date="2015-11" db="EMBL/GenBank/DDBJ databases">
        <authorList>
            <person name="Varghese N."/>
        </authorList>
    </citation>
    <scope>NUCLEOTIDE SEQUENCE [LARGE SCALE GENOMIC DNA]</scope>
</reference>
<feature type="active site" description="Proton donor" evidence="4">
    <location>
        <position position="190"/>
    </location>
</feature>
<feature type="coiled-coil region" evidence="6">
    <location>
        <begin position="149"/>
        <end position="179"/>
    </location>
</feature>
<dbReference type="PANTHER" id="PTHR30456">
    <property type="entry name" value="PYRIDOXINE 5'-PHOSPHATE SYNTHASE"/>
    <property type="match status" value="1"/>
</dbReference>
<dbReference type="GO" id="GO:0008615">
    <property type="term" value="P:pyridoxine biosynthetic process"/>
    <property type="evidence" value="ECO:0007669"/>
    <property type="project" value="UniProtKB-UniRule"/>
</dbReference>
<dbReference type="EMBL" id="FAOO01000020">
    <property type="protein sequence ID" value="CUU08269.1"/>
    <property type="molecule type" value="Genomic_DNA"/>
</dbReference>
<dbReference type="HAMAP" id="MF_00279">
    <property type="entry name" value="PdxJ"/>
    <property type="match status" value="1"/>
</dbReference>
<gene>
    <name evidence="4" type="primary">pdxJ</name>
    <name evidence="7" type="ORF">JGI1_02037</name>
</gene>
<sequence length="238" mass="26588">MKLSVNVDHVATLREARGGLEPDPVTAAHIAEIAGADGIVCHLREDRRHIKDRDLKLLRETIKTKLDLEMAATEEMIKIAIQTHPELVTLVPERRLERTTERGLNVVEQVSFLSDVVSEFHKHNIKVSLFVDPIPDQVEASAKTGADFIEIHTGEYANAKDEKTQLEELNKIKEMAKLAHQLGLRVNAGHGLNYLNVIPITKIPEIEELSIGHAIVARAIFVGFERAVREMVKIVKGI</sequence>
<feature type="binding site" evidence="4">
    <location>
        <position position="99"/>
    </location>
    <ligand>
        <name>1-deoxy-D-xylulose 5-phosphate</name>
        <dbReference type="ChEBI" id="CHEBI:57792"/>
    </ligand>
</feature>
<dbReference type="Proteomes" id="UP000320623">
    <property type="component" value="Unassembled WGS sequence"/>
</dbReference>
<evidence type="ECO:0000256" key="4">
    <source>
        <dbReference type="HAMAP-Rule" id="MF_00279"/>
    </source>
</evidence>
<comment type="pathway">
    <text evidence="4">Cofactor biosynthesis; pyridoxine 5'-phosphate biosynthesis; pyridoxine 5'-phosphate from D-erythrose 4-phosphate: step 5/5.</text>
</comment>
<accession>A0A0S4NDZ1</accession>
<dbReference type="InterPro" id="IPR004569">
    <property type="entry name" value="PyrdxlP_synth_PdxJ"/>
</dbReference>
<keyword evidence="2 4" id="KW-0808">Transferase</keyword>
<protein>
    <recommendedName>
        <fullName evidence="4 5">Pyridoxine 5'-phosphate synthase</fullName>
        <shortName evidence="4">PNP synthase</shortName>
        <ecNumber evidence="4 5">2.6.99.2</ecNumber>
    </recommendedName>
</protein>
<feature type="binding site" evidence="4">
    <location>
        <position position="17"/>
    </location>
    <ligand>
        <name>3-amino-2-oxopropyl phosphate</name>
        <dbReference type="ChEBI" id="CHEBI:57279"/>
    </ligand>
</feature>
<feature type="active site" description="Proton acceptor" evidence="4">
    <location>
        <position position="42"/>
    </location>
</feature>
<comment type="catalytic activity">
    <reaction evidence="4">
        <text>3-amino-2-oxopropyl phosphate + 1-deoxy-D-xylulose 5-phosphate = pyridoxine 5'-phosphate + phosphate + 2 H2O + H(+)</text>
        <dbReference type="Rhea" id="RHEA:15265"/>
        <dbReference type="ChEBI" id="CHEBI:15377"/>
        <dbReference type="ChEBI" id="CHEBI:15378"/>
        <dbReference type="ChEBI" id="CHEBI:43474"/>
        <dbReference type="ChEBI" id="CHEBI:57279"/>
        <dbReference type="ChEBI" id="CHEBI:57792"/>
        <dbReference type="ChEBI" id="CHEBI:58589"/>
        <dbReference type="EC" id="2.6.99.2"/>
    </reaction>
</comment>
<dbReference type="NCBIfam" id="NF003627">
    <property type="entry name" value="PRK05265.1-5"/>
    <property type="match status" value="1"/>
</dbReference>
<dbReference type="EC" id="2.6.99.2" evidence="4 5"/>